<accession>A0ABD2C566</accession>
<proteinExistence type="predicted"/>
<name>A0ABD2C566_VESSQ</name>
<reference evidence="1 2" key="1">
    <citation type="journal article" date="2024" name="Ann. Entomol. Soc. Am.">
        <title>Genomic analyses of the southern and eastern yellowjacket wasps (Hymenoptera: Vespidae) reveal evolutionary signatures of social life.</title>
        <authorList>
            <person name="Catto M.A."/>
            <person name="Caine P.B."/>
            <person name="Orr S.E."/>
            <person name="Hunt B.G."/>
            <person name="Goodisman M.A.D."/>
        </authorList>
    </citation>
    <scope>NUCLEOTIDE SEQUENCE [LARGE SCALE GENOMIC DNA]</scope>
    <source>
        <strain evidence="1">233</strain>
        <tissue evidence="1">Head and thorax</tissue>
    </source>
</reference>
<evidence type="ECO:0000313" key="2">
    <source>
        <dbReference type="Proteomes" id="UP001607302"/>
    </source>
</evidence>
<keyword evidence="2" id="KW-1185">Reference proteome</keyword>
<evidence type="ECO:0000313" key="1">
    <source>
        <dbReference type="EMBL" id="KAL2740188.1"/>
    </source>
</evidence>
<comment type="caution">
    <text evidence="1">The sequence shown here is derived from an EMBL/GenBank/DDBJ whole genome shotgun (WGS) entry which is preliminary data.</text>
</comment>
<dbReference type="AlphaFoldDB" id="A0ABD2C566"/>
<dbReference type="EMBL" id="JAUDFV010000020">
    <property type="protein sequence ID" value="KAL2740188.1"/>
    <property type="molecule type" value="Genomic_DNA"/>
</dbReference>
<protein>
    <submittedName>
        <fullName evidence="1">Uncharacterized protein</fullName>
    </submittedName>
</protein>
<dbReference type="Proteomes" id="UP001607302">
    <property type="component" value="Unassembled WGS sequence"/>
</dbReference>
<sequence length="69" mass="8070">MLSTVNLDDRKQRRWVQYFPRIRSSFKQQTLSQCNVIRGRIVALINKDAQGGLTIKVDLLETFRKCMLA</sequence>
<gene>
    <name evidence="1" type="ORF">V1478_000329</name>
</gene>
<organism evidence="1 2">
    <name type="scientific">Vespula squamosa</name>
    <name type="common">Southern yellow jacket</name>
    <name type="synonym">Wasp</name>
    <dbReference type="NCBI Taxonomy" id="30214"/>
    <lineage>
        <taxon>Eukaryota</taxon>
        <taxon>Metazoa</taxon>
        <taxon>Ecdysozoa</taxon>
        <taxon>Arthropoda</taxon>
        <taxon>Hexapoda</taxon>
        <taxon>Insecta</taxon>
        <taxon>Pterygota</taxon>
        <taxon>Neoptera</taxon>
        <taxon>Endopterygota</taxon>
        <taxon>Hymenoptera</taxon>
        <taxon>Apocrita</taxon>
        <taxon>Aculeata</taxon>
        <taxon>Vespoidea</taxon>
        <taxon>Vespidae</taxon>
        <taxon>Vespinae</taxon>
        <taxon>Vespula</taxon>
    </lineage>
</organism>